<feature type="compositionally biased region" description="Polar residues" evidence="1">
    <location>
        <begin position="132"/>
        <end position="147"/>
    </location>
</feature>
<feature type="region of interest" description="Disordered" evidence="1">
    <location>
        <begin position="1"/>
        <end position="160"/>
    </location>
</feature>
<proteinExistence type="predicted"/>
<dbReference type="EMBL" id="CAJNNW010022715">
    <property type="protein sequence ID" value="CAE8669700.1"/>
    <property type="molecule type" value="Genomic_DNA"/>
</dbReference>
<feature type="compositionally biased region" description="Basic and acidic residues" evidence="1">
    <location>
        <begin position="654"/>
        <end position="682"/>
    </location>
</feature>
<dbReference type="Proteomes" id="UP000626109">
    <property type="component" value="Unassembled WGS sequence"/>
</dbReference>
<evidence type="ECO:0000313" key="3">
    <source>
        <dbReference type="Proteomes" id="UP000626109"/>
    </source>
</evidence>
<feature type="compositionally biased region" description="Basic and acidic residues" evidence="1">
    <location>
        <begin position="10"/>
        <end position="32"/>
    </location>
</feature>
<evidence type="ECO:0000256" key="1">
    <source>
        <dbReference type="SAM" id="MobiDB-lite"/>
    </source>
</evidence>
<dbReference type="AlphaFoldDB" id="A0A813JBF2"/>
<sequence>MAFCRASSKGAHDHGENPLAPRRDRSITEPRSRAPPVPRAPRAASKPQSAGALSRDVWTRKALPGDASGAEVRAPSEQRRPREESPFARVSMLSRERDDTANQQFEMGPVRRGERPPSADRPDFRRGHILGQENSSNAGIHWSQVSSGEDVGGRKPARRQALQRELKAAEQVWEMAPEVERREMLQPLVARDHSRVNRLAREFAAAEDDSHPAKAVHDDGNYARKNVLSREQAQEPKSMHAPMPRGFELMFPIDGVVPMKPLMLAFLCARPAAMFLSSIAAACSLRCARASCCVFCIAISNARQPELHTLKVLHNVNHKATQIDCDIVAGTIQTTTLDSSWRLLSHLRICASARSTGSSEAFAPHAMPRAMQCRSPDAGKQLFWHGCLIQLGLLLITGSFVRMVTEWKHMYSLLTYLTKFSKKGIVTYVQLISPADAAKAFRLACLVWFMCFKARKENCTWFTAVPLQSYECERRQGTPGYFVTQKLSVQHAMLSVFMLRKQQVTCNLWMGVPDDANPLNRSLPAEVITRSRAAPKREKEEAPPLNVDPRTVLAMKPEHRLKWLTKAMQRCQQGKVEKTVIYDIMTHAKFTSDCSTRLGAKMYRLVRAHLDFFSQKQKRFLEGESALVKLFKKAVKKGEAGEAGEDIEEVALPSDKKSRSEEPEKQEQADLSEDRPEERDAEGGAMDDMAVLWARLTAVSSEERADAVAALDAKDKERLEDFLEATTGHARPE</sequence>
<protein>
    <submittedName>
        <fullName evidence="2">Uncharacterized protein</fullName>
    </submittedName>
</protein>
<evidence type="ECO:0000313" key="2">
    <source>
        <dbReference type="EMBL" id="CAE8669700.1"/>
    </source>
</evidence>
<feature type="compositionally biased region" description="Basic and acidic residues" evidence="1">
    <location>
        <begin position="109"/>
        <end position="126"/>
    </location>
</feature>
<accession>A0A813JBF2</accession>
<feature type="compositionally biased region" description="Basic and acidic residues" evidence="1">
    <location>
        <begin position="74"/>
        <end position="86"/>
    </location>
</feature>
<name>A0A813JBF2_POLGL</name>
<organism evidence="2 3">
    <name type="scientific">Polarella glacialis</name>
    <name type="common">Dinoflagellate</name>
    <dbReference type="NCBI Taxonomy" id="89957"/>
    <lineage>
        <taxon>Eukaryota</taxon>
        <taxon>Sar</taxon>
        <taxon>Alveolata</taxon>
        <taxon>Dinophyceae</taxon>
        <taxon>Suessiales</taxon>
        <taxon>Suessiaceae</taxon>
        <taxon>Polarella</taxon>
    </lineage>
</organism>
<reference evidence="2" key="1">
    <citation type="submission" date="2021-02" db="EMBL/GenBank/DDBJ databases">
        <authorList>
            <person name="Dougan E. K."/>
            <person name="Rhodes N."/>
            <person name="Thang M."/>
            <person name="Chan C."/>
        </authorList>
    </citation>
    <scope>NUCLEOTIDE SEQUENCE</scope>
</reference>
<comment type="caution">
    <text evidence="2">The sequence shown here is derived from an EMBL/GenBank/DDBJ whole genome shotgun (WGS) entry which is preliminary data.</text>
</comment>
<feature type="region of interest" description="Disordered" evidence="1">
    <location>
        <begin position="642"/>
        <end position="687"/>
    </location>
</feature>
<gene>
    <name evidence="2" type="ORF">PGLA2088_LOCUS17254</name>
</gene>